<dbReference type="InterPro" id="IPR001602">
    <property type="entry name" value="UPF0047_YjbQ-like"/>
</dbReference>
<dbReference type="PANTHER" id="PTHR30615">
    <property type="entry name" value="UNCHARACTERIZED PROTEIN YJBQ-RELATED"/>
    <property type="match status" value="1"/>
</dbReference>
<comment type="similarity">
    <text evidence="1">Belongs to the UPF0047 family.</text>
</comment>
<gene>
    <name evidence="2" type="ORF">ENJ15_07290</name>
</gene>
<evidence type="ECO:0000313" key="2">
    <source>
        <dbReference type="EMBL" id="HHM02803.1"/>
    </source>
</evidence>
<organism evidence="2">
    <name type="scientific">Caldithrix abyssi</name>
    <dbReference type="NCBI Taxonomy" id="187145"/>
    <lineage>
        <taxon>Bacteria</taxon>
        <taxon>Pseudomonadati</taxon>
        <taxon>Calditrichota</taxon>
        <taxon>Calditrichia</taxon>
        <taxon>Calditrichales</taxon>
        <taxon>Calditrichaceae</taxon>
        <taxon>Caldithrix</taxon>
    </lineage>
</organism>
<dbReference type="PIRSF" id="PIRSF004681">
    <property type="entry name" value="UCP004681"/>
    <property type="match status" value="1"/>
</dbReference>
<dbReference type="AlphaFoldDB" id="A0A7V5RQA6"/>
<reference evidence="2" key="1">
    <citation type="journal article" date="2020" name="mSystems">
        <title>Genome- and Community-Level Interaction Insights into Carbon Utilization and Element Cycling Functions of Hydrothermarchaeota in Hydrothermal Sediment.</title>
        <authorList>
            <person name="Zhou Z."/>
            <person name="Liu Y."/>
            <person name="Xu W."/>
            <person name="Pan J."/>
            <person name="Luo Z.H."/>
            <person name="Li M."/>
        </authorList>
    </citation>
    <scope>NUCLEOTIDE SEQUENCE [LARGE SCALE GENOMIC DNA]</scope>
    <source>
        <strain evidence="2">HyVt-460</strain>
    </source>
</reference>
<dbReference type="SUPFAM" id="SSF111038">
    <property type="entry name" value="YjbQ-like"/>
    <property type="match status" value="1"/>
</dbReference>
<dbReference type="PANTHER" id="PTHR30615:SF8">
    <property type="entry name" value="UPF0047 PROTEIN C4A8.02C"/>
    <property type="match status" value="1"/>
</dbReference>
<dbReference type="Gene3D" id="2.60.120.460">
    <property type="entry name" value="YjbQ-like"/>
    <property type="match status" value="1"/>
</dbReference>
<protein>
    <submittedName>
        <fullName evidence="2">YjbQ family protein</fullName>
    </submittedName>
</protein>
<dbReference type="InterPro" id="IPR035917">
    <property type="entry name" value="YjbQ-like_sf"/>
</dbReference>
<evidence type="ECO:0000256" key="1">
    <source>
        <dbReference type="ARBA" id="ARBA00005534"/>
    </source>
</evidence>
<dbReference type="Pfam" id="PF01894">
    <property type="entry name" value="YjbQ"/>
    <property type="match status" value="1"/>
</dbReference>
<comment type="caution">
    <text evidence="2">The sequence shown here is derived from an EMBL/GenBank/DDBJ whole genome shotgun (WGS) entry which is preliminary data.</text>
</comment>
<dbReference type="Proteomes" id="UP000885771">
    <property type="component" value="Unassembled WGS sequence"/>
</dbReference>
<name>A0A7V5RQA6_CALAY</name>
<sequence>MEKFTVKTRRRTEFVEITSEVAQILAEGGIKDGSVIVFIPHTTAGITINENADPDVQRDMIFEMNKVIPFEDGYHHFEGNSAAHIKASLFGSSVTLIVSDGSMCLGRWQGIYLCEFDGPRTREVWVKISPDIKP</sequence>
<dbReference type="NCBIfam" id="TIGR00149">
    <property type="entry name" value="TIGR00149_YjbQ"/>
    <property type="match status" value="1"/>
</dbReference>
<proteinExistence type="inferred from homology"/>
<dbReference type="EMBL" id="DRLI01000280">
    <property type="protein sequence ID" value="HHM02803.1"/>
    <property type="molecule type" value="Genomic_DNA"/>
</dbReference>
<accession>A0A7V5RQA6</accession>